<reference evidence="3 4" key="1">
    <citation type="submission" date="2020-08" db="EMBL/GenBank/DDBJ databases">
        <title>Genomic Encyclopedia of Type Strains, Phase IV (KMG-IV): sequencing the most valuable type-strain genomes for metagenomic binning, comparative biology and taxonomic classification.</title>
        <authorList>
            <person name="Goeker M."/>
        </authorList>
    </citation>
    <scope>NUCLEOTIDE SEQUENCE [LARGE SCALE GENOMIC DNA]</scope>
    <source>
        <strain evidence="3 4">DSM 27471</strain>
    </source>
</reference>
<organism evidence="3 4">
    <name type="scientific">Microbacter margulisiae</name>
    <dbReference type="NCBI Taxonomy" id="1350067"/>
    <lineage>
        <taxon>Bacteria</taxon>
        <taxon>Pseudomonadati</taxon>
        <taxon>Bacteroidota</taxon>
        <taxon>Bacteroidia</taxon>
        <taxon>Bacteroidales</taxon>
        <taxon>Porphyromonadaceae</taxon>
        <taxon>Microbacter</taxon>
    </lineage>
</organism>
<dbReference type="Pfam" id="PF02638">
    <property type="entry name" value="GHL10"/>
    <property type="match status" value="1"/>
</dbReference>
<dbReference type="PANTHER" id="PTHR43405:SF1">
    <property type="entry name" value="GLYCOSYL HYDROLASE DIGH"/>
    <property type="match status" value="1"/>
</dbReference>
<dbReference type="RefSeq" id="WP_183411979.1">
    <property type="nucleotide sequence ID" value="NZ_JACHYB010000001.1"/>
</dbReference>
<evidence type="ECO:0000256" key="1">
    <source>
        <dbReference type="ARBA" id="ARBA00022729"/>
    </source>
</evidence>
<evidence type="ECO:0000313" key="4">
    <source>
        <dbReference type="Proteomes" id="UP000544222"/>
    </source>
</evidence>
<protein>
    <submittedName>
        <fullName evidence="3">Uncharacterized lipoprotein YddW (UPF0748 family)</fullName>
    </submittedName>
</protein>
<keyword evidence="1" id="KW-0732">Signal</keyword>
<dbReference type="InterPro" id="IPR003790">
    <property type="entry name" value="GHL10"/>
</dbReference>
<dbReference type="EMBL" id="JACHYB010000001">
    <property type="protein sequence ID" value="MBB3186052.1"/>
    <property type="molecule type" value="Genomic_DNA"/>
</dbReference>
<dbReference type="SUPFAM" id="SSF51445">
    <property type="entry name" value="(Trans)glycosidases"/>
    <property type="match status" value="1"/>
</dbReference>
<proteinExistence type="predicted"/>
<accession>A0A7W5DNF8</accession>
<comment type="caution">
    <text evidence="3">The sequence shown here is derived from an EMBL/GenBank/DDBJ whole genome shotgun (WGS) entry which is preliminary data.</text>
</comment>
<feature type="domain" description="Glycosyl hydrolase-like 10" evidence="2">
    <location>
        <begin position="31"/>
        <end position="337"/>
    </location>
</feature>
<dbReference type="Proteomes" id="UP000544222">
    <property type="component" value="Unassembled WGS sequence"/>
</dbReference>
<dbReference type="PANTHER" id="PTHR43405">
    <property type="entry name" value="GLYCOSYL HYDROLASE DIGH"/>
    <property type="match status" value="1"/>
</dbReference>
<dbReference type="Gene3D" id="3.20.20.80">
    <property type="entry name" value="Glycosidases"/>
    <property type="match status" value="1"/>
</dbReference>
<dbReference type="InterPro" id="IPR017853">
    <property type="entry name" value="GH"/>
</dbReference>
<name>A0A7W5DNF8_9PORP</name>
<keyword evidence="3" id="KW-0449">Lipoprotein</keyword>
<evidence type="ECO:0000259" key="2">
    <source>
        <dbReference type="Pfam" id="PF02638"/>
    </source>
</evidence>
<sequence>MNRFLLHLFIISLFVVEILQSVQAENFPKREFRGVWIPTVGNTRFQHMTPQAIQQEWSAMLDTFQRAGINAVMFQVRPEADAFYPSKIEPWSRFLTGEQGKAPNPVWDPLAFMIKACHERNMQLHAWLNPYRVTLNDKEKLSKMNKKHHRIFIKYGKQLYFDPGNPESWKIVTKVVADIVTRYDVDGIHFDDYFYPYPIRGERFNDNASFRKWGKKEGFTKNERDMWRRNNVDELIKEVSETVHRIKPWVVFGVSPFGIFRNASDTPDGSGSNTHGLSNYSDLNANVLLWEKYHWIDYVAPQLYWTIGNPAADYATLIRWWSQNTYGTNLYIGQSIMTFQAKDLKDNTKTQFAAKMRLERETPNIQGNIWWSGYQLAQNPFGAVDTLATHYQRYPALIPLYPSLSREAPQPIHDVRVTLENCHLQIRWTPVPAKDEMGKSSSFCIYRFGLNEPIDLRSGSHIVSIQRDTIYTIPNAQQRSKYVITALNRLDNESDPSTPILIGE</sequence>
<evidence type="ECO:0000313" key="3">
    <source>
        <dbReference type="EMBL" id="MBB3186052.1"/>
    </source>
</evidence>
<keyword evidence="4" id="KW-1185">Reference proteome</keyword>
<dbReference type="InterPro" id="IPR052177">
    <property type="entry name" value="Divisome_Glycosyl_Hydrolase"/>
</dbReference>
<gene>
    <name evidence="3" type="ORF">FHX64_000215</name>
</gene>
<dbReference type="AlphaFoldDB" id="A0A7W5DNF8"/>